<dbReference type="PANTHER" id="PTHR14187">
    <property type="entry name" value="ALPHA KINASE/ELONGATION FACTOR 2 KINASE"/>
    <property type="match status" value="1"/>
</dbReference>
<dbReference type="PROSITE" id="PS51257">
    <property type="entry name" value="PROKAR_LIPOPROTEIN"/>
    <property type="match status" value="1"/>
</dbReference>
<dbReference type="InterPro" id="IPR013126">
    <property type="entry name" value="Hsp_70_fam"/>
</dbReference>
<keyword evidence="5" id="KW-1185">Reference proteome</keyword>
<dbReference type="SUPFAM" id="SSF53067">
    <property type="entry name" value="Actin-like ATPase domain"/>
    <property type="match status" value="2"/>
</dbReference>
<organism evidence="4 5">
    <name type="scientific">Mytilus coruscus</name>
    <name type="common">Sea mussel</name>
    <dbReference type="NCBI Taxonomy" id="42192"/>
    <lineage>
        <taxon>Eukaryota</taxon>
        <taxon>Metazoa</taxon>
        <taxon>Spiralia</taxon>
        <taxon>Lophotrochozoa</taxon>
        <taxon>Mollusca</taxon>
        <taxon>Bivalvia</taxon>
        <taxon>Autobranchia</taxon>
        <taxon>Pteriomorphia</taxon>
        <taxon>Mytilida</taxon>
        <taxon>Mytiloidea</taxon>
        <taxon>Mytilidae</taxon>
        <taxon>Mytilinae</taxon>
        <taxon>Mytilus</taxon>
    </lineage>
</organism>
<evidence type="ECO:0000256" key="3">
    <source>
        <dbReference type="ARBA" id="ARBA00022840"/>
    </source>
</evidence>
<dbReference type="EMBL" id="CACVKT020010403">
    <property type="protein sequence ID" value="CAC5426153.1"/>
    <property type="molecule type" value="Genomic_DNA"/>
</dbReference>
<evidence type="ECO:0000256" key="1">
    <source>
        <dbReference type="ARBA" id="ARBA00007381"/>
    </source>
</evidence>
<protein>
    <recommendedName>
        <fullName evidence="6">HSPA12B</fullName>
    </recommendedName>
</protein>
<evidence type="ECO:0008006" key="6">
    <source>
        <dbReference type="Google" id="ProtNLM"/>
    </source>
</evidence>
<dbReference type="PANTHER" id="PTHR14187:SF46">
    <property type="entry name" value="HEAT SHOCK 70 KDA PROTEIN 12A"/>
    <property type="match status" value="1"/>
</dbReference>
<dbReference type="GO" id="GO:0005524">
    <property type="term" value="F:ATP binding"/>
    <property type="evidence" value="ECO:0007669"/>
    <property type="project" value="UniProtKB-KW"/>
</dbReference>
<dbReference type="Proteomes" id="UP000507470">
    <property type="component" value="Unassembled WGS sequence"/>
</dbReference>
<evidence type="ECO:0000256" key="2">
    <source>
        <dbReference type="ARBA" id="ARBA00022741"/>
    </source>
</evidence>
<dbReference type="GO" id="GO:0140662">
    <property type="term" value="F:ATP-dependent protein folding chaperone"/>
    <property type="evidence" value="ECO:0007669"/>
    <property type="project" value="InterPro"/>
</dbReference>
<accession>A0A6J8F2B4</accession>
<dbReference type="Gene3D" id="3.30.420.40">
    <property type="match status" value="2"/>
</dbReference>
<keyword evidence="2" id="KW-0547">Nucleotide-binding</keyword>
<reference evidence="4 5" key="1">
    <citation type="submission" date="2020-06" db="EMBL/GenBank/DDBJ databases">
        <authorList>
            <person name="Li R."/>
            <person name="Bekaert M."/>
        </authorList>
    </citation>
    <scope>NUCLEOTIDE SEQUENCE [LARGE SCALE GENOMIC DNA]</scope>
    <source>
        <strain evidence="5">wild</strain>
    </source>
</reference>
<dbReference type="InterPro" id="IPR043129">
    <property type="entry name" value="ATPase_NBD"/>
</dbReference>
<sequence>MYSGKLFVAAFDFGSTHSGYAFSACRSPNSIYTSKWEHNGLLFDKAPTSVLINKNNEFVAFGFDAENKYIMNMENNYWDSDDSDQRTNDEYRYFNRFKMELHNQRVNLKTLIKDQNGEEMKALDIFAIAIEYLNKQVIGKLNTLERLNVRTQDLHYVITVPAIWDDQEKMFMRKAAEQVGINGNQVSIALEHEAALIYCHVLRPYDQRYNIDISFFDAIKRDKNYVVVDLGGGTFDITVHKKRSDGFLEEVVRPSRGAWGETAIDYGIQRFLENVFGEKVMKELRLKELEDYITLMYELEVKKRSIKSDTISDIVITMPFCLREIIKRHCGGIVTVINNSEYSDSISICGQKLLVNAQTFRDLFKPTINSLLKHLEQLFRHPEVSEIQQIIMVGGFSECELVQKAMEDNFPNKEIFIPEEVGLAVLKGAVLYGHQPKQIRR</sequence>
<gene>
    <name evidence="4" type="ORF">MCOR_57889</name>
</gene>
<proteinExistence type="inferred from homology"/>
<dbReference type="OrthoDB" id="2963168at2759"/>
<name>A0A6J8F2B4_MYTCO</name>
<dbReference type="Pfam" id="PF00012">
    <property type="entry name" value="HSP70"/>
    <property type="match status" value="1"/>
</dbReference>
<keyword evidence="3" id="KW-0067">ATP-binding</keyword>
<dbReference type="CDD" id="cd10229">
    <property type="entry name" value="ASKHA_NBD_HSP70_HSPA12"/>
    <property type="match status" value="1"/>
</dbReference>
<evidence type="ECO:0000313" key="5">
    <source>
        <dbReference type="Proteomes" id="UP000507470"/>
    </source>
</evidence>
<dbReference type="AlphaFoldDB" id="A0A6J8F2B4"/>
<comment type="similarity">
    <text evidence="1">Belongs to the heat shock protein 70 family.</text>
</comment>
<evidence type="ECO:0000313" key="4">
    <source>
        <dbReference type="EMBL" id="CAC5426153.1"/>
    </source>
</evidence>